<dbReference type="EMBL" id="CM026432">
    <property type="protein sequence ID" value="KAG0556820.1"/>
    <property type="molecule type" value="Genomic_DNA"/>
</dbReference>
<gene>
    <name evidence="1" type="ORF">KC19_11G081400</name>
</gene>
<evidence type="ECO:0000313" key="1">
    <source>
        <dbReference type="EMBL" id="KAG0556820.1"/>
    </source>
</evidence>
<keyword evidence="2" id="KW-1185">Reference proteome</keyword>
<proteinExistence type="predicted"/>
<comment type="caution">
    <text evidence="1">The sequence shown here is derived from an EMBL/GenBank/DDBJ whole genome shotgun (WGS) entry which is preliminary data.</text>
</comment>
<accession>A0A8T0GCT7</accession>
<organism evidence="1 2">
    <name type="scientific">Ceratodon purpureus</name>
    <name type="common">Fire moss</name>
    <name type="synonym">Dicranum purpureum</name>
    <dbReference type="NCBI Taxonomy" id="3225"/>
    <lineage>
        <taxon>Eukaryota</taxon>
        <taxon>Viridiplantae</taxon>
        <taxon>Streptophyta</taxon>
        <taxon>Embryophyta</taxon>
        <taxon>Bryophyta</taxon>
        <taxon>Bryophytina</taxon>
        <taxon>Bryopsida</taxon>
        <taxon>Dicranidae</taxon>
        <taxon>Pseudoditrichales</taxon>
        <taxon>Ditrichaceae</taxon>
        <taxon>Ceratodon</taxon>
    </lineage>
</organism>
<name>A0A8T0GCT7_CERPU</name>
<sequence>MGIRQVVVQGWSSTAQAWSFAVAEGKANGTELCVPQFSERESKRKGKLSSPSFFAQLFRFSSVSARLVVFLQFRLA</sequence>
<reference evidence="1 2" key="1">
    <citation type="submission" date="2020-06" db="EMBL/GenBank/DDBJ databases">
        <title>WGS assembly of Ceratodon purpureus strain R40.</title>
        <authorList>
            <person name="Carey S.B."/>
            <person name="Jenkins J."/>
            <person name="Shu S."/>
            <person name="Lovell J.T."/>
            <person name="Sreedasyam A."/>
            <person name="Maumus F."/>
            <person name="Tiley G.P."/>
            <person name="Fernandez-Pozo N."/>
            <person name="Barry K."/>
            <person name="Chen C."/>
            <person name="Wang M."/>
            <person name="Lipzen A."/>
            <person name="Daum C."/>
            <person name="Saski C.A."/>
            <person name="Payton A.C."/>
            <person name="Mcbreen J.C."/>
            <person name="Conrad R.E."/>
            <person name="Kollar L.M."/>
            <person name="Olsson S."/>
            <person name="Huttunen S."/>
            <person name="Landis J.B."/>
            <person name="Wickett N.J."/>
            <person name="Johnson M.G."/>
            <person name="Rensing S.A."/>
            <person name="Grimwood J."/>
            <person name="Schmutz J."/>
            <person name="Mcdaniel S.F."/>
        </authorList>
    </citation>
    <scope>NUCLEOTIDE SEQUENCE [LARGE SCALE GENOMIC DNA]</scope>
    <source>
        <strain evidence="1 2">R40</strain>
    </source>
</reference>
<protein>
    <submittedName>
        <fullName evidence="1">Uncharacterized protein</fullName>
    </submittedName>
</protein>
<evidence type="ECO:0000313" key="2">
    <source>
        <dbReference type="Proteomes" id="UP000822688"/>
    </source>
</evidence>
<dbReference type="Proteomes" id="UP000822688">
    <property type="component" value="Chromosome 11"/>
</dbReference>
<dbReference type="AlphaFoldDB" id="A0A8T0GCT7"/>